<sequence>MGEITRRPAAAAAASSTSPSRPPAHPHPRAPPPPRPHPRHPPGTPLLVFPLHLVTPHGPGPNTLALALSPQTLTLPPHRLAAAAGPSSSAHSVRGKAPPCVARRVPSSVLVGSVLAAAVAARVFRLLSCACAA</sequence>
<reference evidence="2" key="2">
    <citation type="submission" date="2020-10" db="EMBL/GenBank/DDBJ databases">
        <authorList>
            <person name="Cooper E.A."/>
            <person name="Brenton Z.W."/>
            <person name="Flinn B.S."/>
            <person name="Jenkins J."/>
            <person name="Shu S."/>
            <person name="Flowers D."/>
            <person name="Luo F."/>
            <person name="Wang Y."/>
            <person name="Xia P."/>
            <person name="Barry K."/>
            <person name="Daum C."/>
            <person name="Lipzen A."/>
            <person name="Yoshinaga Y."/>
            <person name="Schmutz J."/>
            <person name="Saski C."/>
            <person name="Vermerris W."/>
            <person name="Kresovich S."/>
        </authorList>
    </citation>
    <scope>NUCLEOTIDE SEQUENCE</scope>
</reference>
<comment type="caution">
    <text evidence="2">The sequence shown here is derived from an EMBL/GenBank/DDBJ whole genome shotgun (WGS) entry which is preliminary data.</text>
</comment>
<evidence type="ECO:0000313" key="2">
    <source>
        <dbReference type="EMBL" id="KAG0547011.1"/>
    </source>
</evidence>
<dbReference type="Proteomes" id="UP000807115">
    <property type="component" value="Chromosome 1"/>
</dbReference>
<feature type="compositionally biased region" description="Low complexity" evidence="1">
    <location>
        <begin position="7"/>
        <end position="19"/>
    </location>
</feature>
<name>A0A921RWL2_SORBI</name>
<organism evidence="2 3">
    <name type="scientific">Sorghum bicolor</name>
    <name type="common">Sorghum</name>
    <name type="synonym">Sorghum vulgare</name>
    <dbReference type="NCBI Taxonomy" id="4558"/>
    <lineage>
        <taxon>Eukaryota</taxon>
        <taxon>Viridiplantae</taxon>
        <taxon>Streptophyta</taxon>
        <taxon>Embryophyta</taxon>
        <taxon>Tracheophyta</taxon>
        <taxon>Spermatophyta</taxon>
        <taxon>Magnoliopsida</taxon>
        <taxon>Liliopsida</taxon>
        <taxon>Poales</taxon>
        <taxon>Poaceae</taxon>
        <taxon>PACMAD clade</taxon>
        <taxon>Panicoideae</taxon>
        <taxon>Andropogonodae</taxon>
        <taxon>Andropogoneae</taxon>
        <taxon>Sorghinae</taxon>
        <taxon>Sorghum</taxon>
    </lineage>
</organism>
<reference evidence="2" key="1">
    <citation type="journal article" date="2019" name="BMC Genomics">
        <title>A new reference genome for Sorghum bicolor reveals high levels of sequence similarity between sweet and grain genotypes: implications for the genetics of sugar metabolism.</title>
        <authorList>
            <person name="Cooper E.A."/>
            <person name="Brenton Z.W."/>
            <person name="Flinn B.S."/>
            <person name="Jenkins J."/>
            <person name="Shu S."/>
            <person name="Flowers D."/>
            <person name="Luo F."/>
            <person name="Wang Y."/>
            <person name="Xia P."/>
            <person name="Barry K."/>
            <person name="Daum C."/>
            <person name="Lipzen A."/>
            <person name="Yoshinaga Y."/>
            <person name="Schmutz J."/>
            <person name="Saski C."/>
            <person name="Vermerris W."/>
            <person name="Kresovich S."/>
        </authorList>
    </citation>
    <scope>NUCLEOTIDE SEQUENCE</scope>
</reference>
<proteinExistence type="predicted"/>
<gene>
    <name evidence="2" type="ORF">BDA96_01G042500</name>
</gene>
<evidence type="ECO:0000313" key="3">
    <source>
        <dbReference type="Proteomes" id="UP000807115"/>
    </source>
</evidence>
<accession>A0A921RWL2</accession>
<protein>
    <submittedName>
        <fullName evidence="2">Uncharacterized protein</fullName>
    </submittedName>
</protein>
<dbReference type="AlphaFoldDB" id="A0A921RWL2"/>
<feature type="compositionally biased region" description="Pro residues" evidence="1">
    <location>
        <begin position="20"/>
        <end position="35"/>
    </location>
</feature>
<evidence type="ECO:0000256" key="1">
    <source>
        <dbReference type="SAM" id="MobiDB-lite"/>
    </source>
</evidence>
<feature type="region of interest" description="Disordered" evidence="1">
    <location>
        <begin position="1"/>
        <end position="46"/>
    </location>
</feature>
<dbReference type="EMBL" id="CM027680">
    <property type="protein sequence ID" value="KAG0547011.1"/>
    <property type="molecule type" value="Genomic_DNA"/>
</dbReference>